<dbReference type="EMBL" id="CP000463">
    <property type="protein sequence ID" value="ABJ06410.1"/>
    <property type="molecule type" value="Genomic_DNA"/>
</dbReference>
<dbReference type="AlphaFoldDB" id="Q07NS4"/>
<evidence type="ECO:0000313" key="2">
    <source>
        <dbReference type="EMBL" id="ABJ06410.1"/>
    </source>
</evidence>
<organism evidence="2">
    <name type="scientific">Rhodopseudomonas palustris (strain BisA53)</name>
    <dbReference type="NCBI Taxonomy" id="316055"/>
    <lineage>
        <taxon>Bacteria</taxon>
        <taxon>Pseudomonadati</taxon>
        <taxon>Pseudomonadota</taxon>
        <taxon>Alphaproteobacteria</taxon>
        <taxon>Hyphomicrobiales</taxon>
        <taxon>Nitrobacteraceae</taxon>
        <taxon>Rhodopseudomonas</taxon>
    </lineage>
</organism>
<dbReference type="Gene3D" id="1.10.260.40">
    <property type="entry name" value="lambda repressor-like DNA-binding domains"/>
    <property type="match status" value="1"/>
</dbReference>
<dbReference type="GO" id="GO:0003677">
    <property type="term" value="F:DNA binding"/>
    <property type="evidence" value="ECO:0007669"/>
    <property type="project" value="InterPro"/>
</dbReference>
<dbReference type="InterPro" id="IPR010982">
    <property type="entry name" value="Lambda_DNA-bd_dom_sf"/>
</dbReference>
<dbReference type="HOGENOM" id="CLU_2059099_0_0_5"/>
<gene>
    <name evidence="2" type="ordered locus">RPE_2471</name>
</gene>
<dbReference type="eggNOG" id="COG1476">
    <property type="taxonomic scope" value="Bacteria"/>
</dbReference>
<sequence length="119" mass="12725">MVMSDESIYGAFGRLVASRRRALELTQAELAARVGMSRASVANIESGRQNVLLHHVYSLASALEFSKPADLLPAAPKPLPREDLQMILSDETVTARGKAQINDLIADALARHGSGRAGS</sequence>
<dbReference type="InterPro" id="IPR001387">
    <property type="entry name" value="Cro/C1-type_HTH"/>
</dbReference>
<protein>
    <submittedName>
        <fullName evidence="2">Transcriptional regulator, XRE family</fullName>
    </submittedName>
</protein>
<dbReference type="KEGG" id="rpe:RPE_2471"/>
<dbReference type="SMART" id="SM00530">
    <property type="entry name" value="HTH_XRE"/>
    <property type="match status" value="1"/>
</dbReference>
<dbReference type="SUPFAM" id="SSF47413">
    <property type="entry name" value="lambda repressor-like DNA-binding domains"/>
    <property type="match status" value="1"/>
</dbReference>
<reference evidence="2" key="1">
    <citation type="submission" date="2006-09" db="EMBL/GenBank/DDBJ databases">
        <title>Complete sequence of Rhodopseudomonas palustris BisA53.</title>
        <authorList>
            <consortium name="US DOE Joint Genome Institute"/>
            <person name="Copeland A."/>
            <person name="Lucas S."/>
            <person name="Lapidus A."/>
            <person name="Barry K."/>
            <person name="Detter J.C."/>
            <person name="Glavina del Rio T."/>
            <person name="Hammon N."/>
            <person name="Israni S."/>
            <person name="Dalin E."/>
            <person name="Tice H."/>
            <person name="Pitluck S."/>
            <person name="Chain P."/>
            <person name="Malfatti S."/>
            <person name="Shin M."/>
            <person name="Vergez L."/>
            <person name="Schmutz J."/>
            <person name="Larimer F."/>
            <person name="Land M."/>
            <person name="Hauser L."/>
            <person name="Pelletier D.A."/>
            <person name="Kyrpides N."/>
            <person name="Kim E."/>
            <person name="Harwood C.S."/>
            <person name="Oda Y."/>
            <person name="Richardson P."/>
        </authorList>
    </citation>
    <scope>NUCLEOTIDE SEQUENCE [LARGE SCALE GENOMIC DNA]</scope>
    <source>
        <strain evidence="2">BisA53</strain>
    </source>
</reference>
<dbReference type="STRING" id="316055.RPE_2471"/>
<accession>Q07NS4</accession>
<dbReference type="CDD" id="cd00093">
    <property type="entry name" value="HTH_XRE"/>
    <property type="match status" value="1"/>
</dbReference>
<name>Q07NS4_RHOP5</name>
<evidence type="ECO:0000259" key="1">
    <source>
        <dbReference type="PROSITE" id="PS50943"/>
    </source>
</evidence>
<dbReference type="Pfam" id="PF01381">
    <property type="entry name" value="HTH_3"/>
    <property type="match status" value="1"/>
</dbReference>
<feature type="domain" description="HTH cro/C1-type" evidence="1">
    <location>
        <begin position="16"/>
        <end position="71"/>
    </location>
</feature>
<dbReference type="PROSITE" id="PS50943">
    <property type="entry name" value="HTH_CROC1"/>
    <property type="match status" value="1"/>
</dbReference>
<proteinExistence type="predicted"/>